<dbReference type="PANTHER" id="PTHR15081">
    <property type="entry name" value="NUCLEAR AUTOANTIGENIC SPERM PROTEIN NASP -RELATED"/>
    <property type="match status" value="1"/>
</dbReference>
<evidence type="ECO:0000256" key="2">
    <source>
        <dbReference type="ARBA" id="ARBA00022803"/>
    </source>
</evidence>
<dbReference type="InterPro" id="IPR019544">
    <property type="entry name" value="Tetratricopeptide_SHNi-TPR_dom"/>
</dbReference>
<feature type="region of interest" description="Disordered" evidence="3">
    <location>
        <begin position="88"/>
        <end position="129"/>
    </location>
</feature>
<feature type="compositionally biased region" description="Basic and acidic residues" evidence="3">
    <location>
        <begin position="88"/>
        <end position="110"/>
    </location>
</feature>
<dbReference type="GO" id="GO:0006335">
    <property type="term" value="P:DNA replication-dependent chromatin assembly"/>
    <property type="evidence" value="ECO:0007669"/>
    <property type="project" value="TreeGrafter"/>
</dbReference>
<dbReference type="Gene3D" id="1.25.40.10">
    <property type="entry name" value="Tetratricopeptide repeat domain"/>
    <property type="match status" value="1"/>
</dbReference>
<dbReference type="InterPro" id="IPR011990">
    <property type="entry name" value="TPR-like_helical_dom_sf"/>
</dbReference>
<gene>
    <name evidence="5" type="ORF">PRK78_001049</name>
</gene>
<proteinExistence type="predicted"/>
<dbReference type="EMBL" id="CP120627">
    <property type="protein sequence ID" value="WEW55618.1"/>
    <property type="molecule type" value="Genomic_DNA"/>
</dbReference>
<dbReference type="Pfam" id="PF10516">
    <property type="entry name" value="SHNi-TPR"/>
    <property type="match status" value="1"/>
</dbReference>
<keyword evidence="2" id="KW-0802">TPR repeat</keyword>
<dbReference type="InterPro" id="IPR051730">
    <property type="entry name" value="NASP-like"/>
</dbReference>
<evidence type="ECO:0000313" key="5">
    <source>
        <dbReference type="EMBL" id="WEW55618.1"/>
    </source>
</evidence>
<dbReference type="Proteomes" id="UP001219355">
    <property type="component" value="Chromosome 1"/>
</dbReference>
<evidence type="ECO:0000256" key="3">
    <source>
        <dbReference type="SAM" id="MobiDB-lite"/>
    </source>
</evidence>
<accession>A0AAF0IGE7</accession>
<sequence length="413" mass="45635">MSTITSPLPCKDRVAELANLASAKEAIKDYESAADLYSQAAQLQAEINGEMAIENVDLLYSYGKCLYHVAVNRSDVFGSMAAVQDVVEKAKSPPKELSDRLESPPLRDEQSASSGLQHRASAASDSNLRQCQDSSASQAYFQFTGDENFEDEDDEENQLADCEPSDEIDDFENAFETLDMARVLLLRKLDDLSQSSGGGKDSAKLATIRSVKERLSDIYDLQAEISLEGERFPAAVADLRAALKLKRELFPPEDSIVAECHYKLSLALEFSSLSDSSDENGHSTLKVDSQLREEAAKHMETAIQSCNLRISKEEHKLVALEDTNTEEFAKVKRQVEDVKEIVSDMKLRLAELLKPPISIKNSSTNTDGDVNENTGQVQSPSSKKRLEEAMKDANDLSALVRKRKRVSPNDTDT</sequence>
<protein>
    <recommendedName>
        <fullName evidence="4">Tetratricopeptide SHNi-TPR domain-containing protein</fullName>
    </recommendedName>
</protein>
<feature type="compositionally biased region" description="Polar residues" evidence="3">
    <location>
        <begin position="359"/>
        <end position="381"/>
    </location>
</feature>
<feature type="region of interest" description="Disordered" evidence="3">
    <location>
        <begin position="358"/>
        <end position="413"/>
    </location>
</feature>
<dbReference type="GO" id="GO:0042393">
    <property type="term" value="F:histone binding"/>
    <property type="evidence" value="ECO:0007669"/>
    <property type="project" value="TreeGrafter"/>
</dbReference>
<evidence type="ECO:0000313" key="6">
    <source>
        <dbReference type="Proteomes" id="UP001219355"/>
    </source>
</evidence>
<dbReference type="GO" id="GO:0005654">
    <property type="term" value="C:nucleoplasm"/>
    <property type="evidence" value="ECO:0007669"/>
    <property type="project" value="TreeGrafter"/>
</dbReference>
<organism evidence="5 6">
    <name type="scientific">Emydomyces testavorans</name>
    <dbReference type="NCBI Taxonomy" id="2070801"/>
    <lineage>
        <taxon>Eukaryota</taxon>
        <taxon>Fungi</taxon>
        <taxon>Dikarya</taxon>
        <taxon>Ascomycota</taxon>
        <taxon>Pezizomycotina</taxon>
        <taxon>Eurotiomycetes</taxon>
        <taxon>Eurotiomycetidae</taxon>
        <taxon>Onygenales</taxon>
        <taxon>Nannizziopsiaceae</taxon>
        <taxon>Emydomyces</taxon>
    </lineage>
</organism>
<dbReference type="GO" id="GO:0034080">
    <property type="term" value="P:CENP-A containing chromatin assembly"/>
    <property type="evidence" value="ECO:0007669"/>
    <property type="project" value="TreeGrafter"/>
</dbReference>
<reference evidence="5" key="1">
    <citation type="submission" date="2023-03" db="EMBL/GenBank/DDBJ databases">
        <title>Emydomyces testavorans Genome Sequence.</title>
        <authorList>
            <person name="Hoyer L."/>
        </authorList>
    </citation>
    <scope>NUCLEOTIDE SEQUENCE</scope>
    <source>
        <strain evidence="5">16-2883</strain>
    </source>
</reference>
<dbReference type="AlphaFoldDB" id="A0AAF0IGE7"/>
<name>A0AAF0IGE7_9EURO</name>
<feature type="compositionally biased region" description="Basic and acidic residues" evidence="3">
    <location>
        <begin position="384"/>
        <end position="394"/>
    </location>
</feature>
<keyword evidence="1" id="KW-0677">Repeat</keyword>
<feature type="domain" description="Tetratricopeptide SHNi-TPR" evidence="4">
    <location>
        <begin position="216"/>
        <end position="253"/>
    </location>
</feature>
<dbReference type="PANTHER" id="PTHR15081:SF1">
    <property type="entry name" value="NUCLEAR AUTOANTIGENIC SPERM PROTEIN"/>
    <property type="match status" value="1"/>
</dbReference>
<evidence type="ECO:0000259" key="4">
    <source>
        <dbReference type="Pfam" id="PF10516"/>
    </source>
</evidence>
<keyword evidence="6" id="KW-1185">Reference proteome</keyword>
<evidence type="ECO:0000256" key="1">
    <source>
        <dbReference type="ARBA" id="ARBA00022737"/>
    </source>
</evidence>